<dbReference type="EMBL" id="JPGG01000016">
    <property type="protein sequence ID" value="KGC15382.1"/>
    <property type="molecule type" value="Genomic_DNA"/>
</dbReference>
<dbReference type="Proteomes" id="UP000029590">
    <property type="component" value="Unassembled WGS sequence"/>
</dbReference>
<evidence type="ECO:0000256" key="1">
    <source>
        <dbReference type="SAM" id="MobiDB-lite"/>
    </source>
</evidence>
<evidence type="ECO:0008006" key="4">
    <source>
        <dbReference type="Google" id="ProtNLM"/>
    </source>
</evidence>
<dbReference type="RefSeq" id="WP_036056618.1">
    <property type="nucleotide sequence ID" value="NZ_CADEVY010000002.1"/>
</dbReference>
<evidence type="ECO:0000313" key="3">
    <source>
        <dbReference type="Proteomes" id="UP000029590"/>
    </source>
</evidence>
<gene>
    <name evidence="2" type="ORF">DM48_2879</name>
</gene>
<feature type="compositionally biased region" description="Low complexity" evidence="1">
    <location>
        <begin position="1017"/>
        <end position="1042"/>
    </location>
</feature>
<reference evidence="2 3" key="1">
    <citation type="submission" date="2014-04" db="EMBL/GenBank/DDBJ databases">
        <authorList>
            <person name="Bishop-Lilly K.A."/>
            <person name="Broomall S.M."/>
            <person name="Chain P.S."/>
            <person name="Chertkov O."/>
            <person name="Coyne S.R."/>
            <person name="Daligault H.E."/>
            <person name="Davenport K.W."/>
            <person name="Erkkila T."/>
            <person name="Frey K.G."/>
            <person name="Gibbons H.S."/>
            <person name="Gu W."/>
            <person name="Jaissle J."/>
            <person name="Johnson S.L."/>
            <person name="Koroleva G.I."/>
            <person name="Ladner J.T."/>
            <person name="Lo C.-C."/>
            <person name="Minogue T.D."/>
            <person name="Munk C."/>
            <person name="Palacios G.F."/>
            <person name="Redden C.L."/>
            <person name="Rosenzweig C.N."/>
            <person name="Scholz M.B."/>
            <person name="Teshima H."/>
            <person name="Xu Y."/>
        </authorList>
    </citation>
    <scope>NUCLEOTIDE SEQUENCE [LARGE SCALE GENOMIC DNA]</scope>
    <source>
        <strain evidence="3">gladioli</strain>
    </source>
</reference>
<accession>A0AAW3F3H3</accession>
<sequence>MSKLSIERPNYFAGEALLTDDFVSEQQYHMTVQSLNNRSLYTYGIASGLEVLWDSAQVKDQVDVLPGMAIDSLGRQIILTERQVVSFTDITPGASYYLTISYAELYADYTEQPSGVSGYKRIVEQPLIQPMLNLKEAGLNIVLAVVSFTNQSAINAINYRAGTVARRYVSSTLGALTLIAEGAGLSGNPVAAPLSNAVDPNDAGVYPRLVARLDDSAKQVMLEVDASRTQFDGVVTTLDNLGIGTSQPYANLEIQPLTFDGPGAISSNGIDVTFTVPISPFFQIGDQLRSDPPVTLQRDGKTVFGLAQLRTIVSVDADKQLVKVDRAFDPALDRISYTYQRALLARFGLDANSSLVEVGLDGSVGLGTQAAVNAGDGTPGRHALSIAPNRYVGIGLIDRDPQSALDVGGEITAASILANGAVRAQSFEGNGSKLKNLPMLSYWTLETVGSPTSNLYYNDGNVGIRNVNPIGSLSVGGGHSVVGSGYVTSLSNSVLQGYQTVFTQQVSVGDLISIGSVMQLTGVISEIHSDTELVVQQQLPVIVTQSAYQYAATDGSAPKPGDGTISSDGSTITGIGTKFKSKCEVGGKLVIASFTAATSAKQTRAVKAIVNDTTVTIDAAFAVDLAGSDYQYCPPDGTDKQGDGTISSTGTQVTIAGGSAAPLVPGTTLTVARSVALPEWMRVKTVDSDTSLTLVLPDGGSPPDEQLFAATSAFLITPSVLGYFGVNPDPDADDEPPAMLVVANKISDAPDSPLRNTVAINVPLGSVQSRYVLQVDGDVNFTTGSLDVDDLEVKTLTATVSVAVQGDDSGKTLLSVGEKGQNPPALTVDKSGVTATSLTATSVGTQQLTVSDALVAGGTVAMLGVRQAYSWHSMSGDSTRRTFSQVASTDGCVTATVGNPNLGGGNYFGLLTGTTLDGSETTAFTYALGIAQTVDNGKKGGKTRIPVPGTFTLFVRKGETWRIDLQSSPDDGNDPSVEFYWVPFGGGTASSMLANRPLPGGDAAYAAIAPALADAAGDARGSGAGASPASPASADAAPGTADDQARAMAAGVRSLPGGGLAAQIAKVREALHTGQFGGMIGASQEAIDQRMGDLTRVLGDAVHMNPDDAARQRFTDELAKIVCAPGTAPVHTTSEGFQASVATLVDAFAQAIGRSLDGGERSLMADGIAALVRINDTAENRHDLNLIRQNIELFLDNVQKVVNMQFDTGQRRMLTRALVRLVGDGSGADRE</sequence>
<proteinExistence type="predicted"/>
<feature type="region of interest" description="Disordered" evidence="1">
    <location>
        <begin position="1017"/>
        <end position="1047"/>
    </location>
</feature>
<dbReference type="KEGG" id="bgo:BM43_4887"/>
<evidence type="ECO:0000313" key="2">
    <source>
        <dbReference type="EMBL" id="KGC15382.1"/>
    </source>
</evidence>
<comment type="caution">
    <text evidence="2">The sequence shown here is derived from an EMBL/GenBank/DDBJ whole genome shotgun (WGS) entry which is preliminary data.</text>
</comment>
<name>A0AAW3F3H3_BURGA</name>
<dbReference type="AlphaFoldDB" id="A0AAW3F3H3"/>
<organism evidence="2 3">
    <name type="scientific">Burkholderia gladioli</name>
    <name type="common">Pseudomonas marginata</name>
    <name type="synonym">Phytomonas marginata</name>
    <dbReference type="NCBI Taxonomy" id="28095"/>
    <lineage>
        <taxon>Bacteria</taxon>
        <taxon>Pseudomonadati</taxon>
        <taxon>Pseudomonadota</taxon>
        <taxon>Betaproteobacteria</taxon>
        <taxon>Burkholderiales</taxon>
        <taxon>Burkholderiaceae</taxon>
        <taxon>Burkholderia</taxon>
    </lineage>
</organism>
<protein>
    <recommendedName>
        <fullName evidence="4">DUF1983 domain-containing protein</fullName>
    </recommendedName>
</protein>